<dbReference type="EMBL" id="JACOFV010000006">
    <property type="protein sequence ID" value="MBC3862029.1"/>
    <property type="molecule type" value="Genomic_DNA"/>
</dbReference>
<protein>
    <submittedName>
        <fullName evidence="1">Uncharacterized protein</fullName>
    </submittedName>
</protein>
<reference evidence="1" key="1">
    <citation type="submission" date="2020-08" db="EMBL/GenBank/DDBJ databases">
        <title>Novel species isolated from subtropical streams in China.</title>
        <authorList>
            <person name="Lu H."/>
        </authorList>
    </citation>
    <scope>NUCLEOTIDE SEQUENCE</scope>
    <source>
        <strain evidence="1">KACC 12607</strain>
    </source>
</reference>
<keyword evidence="2" id="KW-1185">Reference proteome</keyword>
<accession>A0A923HE06</accession>
<dbReference type="Proteomes" id="UP000634011">
    <property type="component" value="Unassembled WGS sequence"/>
</dbReference>
<evidence type="ECO:0000313" key="2">
    <source>
        <dbReference type="Proteomes" id="UP000634011"/>
    </source>
</evidence>
<proteinExistence type="predicted"/>
<comment type="caution">
    <text evidence="1">The sequence shown here is derived from an EMBL/GenBank/DDBJ whole genome shotgun (WGS) entry which is preliminary data.</text>
</comment>
<organism evidence="1 2">
    <name type="scientific">Undibacterium jejuense</name>
    <dbReference type="NCBI Taxonomy" id="1344949"/>
    <lineage>
        <taxon>Bacteria</taxon>
        <taxon>Pseudomonadati</taxon>
        <taxon>Pseudomonadota</taxon>
        <taxon>Betaproteobacteria</taxon>
        <taxon>Burkholderiales</taxon>
        <taxon>Oxalobacteraceae</taxon>
        <taxon>Undibacterium</taxon>
    </lineage>
</organism>
<name>A0A923HE06_9BURK</name>
<dbReference type="RefSeq" id="WP_186911956.1">
    <property type="nucleotide sequence ID" value="NZ_JACOFV010000006.1"/>
</dbReference>
<sequence>MKMPLIIDENGDVSIYWSLKDAEQSIEAIDIQHNEYAGYDATGRLLSFSVKDFRTIQICVAENMPSHVHELIVALRRFIEARMKWANLDDFSLDELLQSIEVNGIKN</sequence>
<dbReference type="AlphaFoldDB" id="A0A923HE06"/>
<evidence type="ECO:0000313" key="1">
    <source>
        <dbReference type="EMBL" id="MBC3862029.1"/>
    </source>
</evidence>
<gene>
    <name evidence="1" type="ORF">H8K32_07975</name>
</gene>